<reference evidence="1 2" key="1">
    <citation type="submission" date="2019-08" db="EMBL/GenBank/DDBJ databases">
        <title>Bradymonadales sp. TMQ4.</title>
        <authorList>
            <person name="Liang Q."/>
        </authorList>
    </citation>
    <scope>NUCLEOTIDE SEQUENCE [LARGE SCALE GENOMIC DNA]</scope>
    <source>
        <strain evidence="1 2">TMQ4</strain>
    </source>
</reference>
<accession>A0A5C6XCY3</accession>
<name>A0A5C6XCY3_9DELT</name>
<dbReference type="Pfam" id="PF13618">
    <property type="entry name" value="Gluconate_2-dh3"/>
    <property type="match status" value="1"/>
</dbReference>
<keyword evidence="2" id="KW-1185">Reference proteome</keyword>
<dbReference type="RefSeq" id="WP_146980251.1">
    <property type="nucleotide sequence ID" value="NZ_VOSM01000002.1"/>
</dbReference>
<dbReference type="Proteomes" id="UP000321412">
    <property type="component" value="Unassembled WGS sequence"/>
</dbReference>
<evidence type="ECO:0000313" key="1">
    <source>
        <dbReference type="EMBL" id="TXD38308.1"/>
    </source>
</evidence>
<dbReference type="OrthoDB" id="5507172at2"/>
<evidence type="ECO:0000313" key="2">
    <source>
        <dbReference type="Proteomes" id="UP000321412"/>
    </source>
</evidence>
<gene>
    <name evidence="1" type="ORF">FRC98_05285</name>
</gene>
<comment type="caution">
    <text evidence="1">The sequence shown here is derived from an EMBL/GenBank/DDBJ whole genome shotgun (WGS) entry which is preliminary data.</text>
</comment>
<organism evidence="1 2">
    <name type="scientific">Lujinxingia vulgaris</name>
    <dbReference type="NCBI Taxonomy" id="2600176"/>
    <lineage>
        <taxon>Bacteria</taxon>
        <taxon>Deltaproteobacteria</taxon>
        <taxon>Bradymonadales</taxon>
        <taxon>Lujinxingiaceae</taxon>
        <taxon>Lujinxingia</taxon>
    </lineage>
</organism>
<dbReference type="AlphaFoldDB" id="A0A5C6XCY3"/>
<proteinExistence type="predicted"/>
<dbReference type="InterPro" id="IPR027056">
    <property type="entry name" value="Gluconate_2DH_su3"/>
</dbReference>
<sequence length="180" mass="20013">MVSFLRGVLGDKPELLMARMQTMGLVRTGRLFARLSGNPPPMPGRVPEWLSETLERAITRVCAADDADFPDPRECGALDAALHFMGGMPATTQEELQSMLAILEYAPYAFGPRRRRFTRLSDDELDCLLITLETSPLMPARAMFKALKSVCMMGYYTRPEVWPAIGYSLSGNPGVPAERR</sequence>
<dbReference type="EMBL" id="VOSM01000002">
    <property type="protein sequence ID" value="TXD38308.1"/>
    <property type="molecule type" value="Genomic_DNA"/>
</dbReference>
<protein>
    <submittedName>
        <fullName evidence="1">Gluconate 2-dehydrogenase subunit 3 family protein</fullName>
    </submittedName>
</protein>